<dbReference type="RefSeq" id="WP_089885491.1">
    <property type="nucleotide sequence ID" value="NZ_FNGV01000001.1"/>
</dbReference>
<protein>
    <recommendedName>
        <fullName evidence="3">Right handed beta helix region</fullName>
    </recommendedName>
</protein>
<evidence type="ECO:0000313" key="1">
    <source>
        <dbReference type="EMBL" id="SDL44052.1"/>
    </source>
</evidence>
<dbReference type="SUPFAM" id="SSF51126">
    <property type="entry name" value="Pectin lyase-like"/>
    <property type="match status" value="1"/>
</dbReference>
<accession>A0A1G9K321</accession>
<keyword evidence="2" id="KW-1185">Reference proteome</keyword>
<dbReference type="PROSITE" id="PS51257">
    <property type="entry name" value="PROKAR_LIPOPROTEIN"/>
    <property type="match status" value="1"/>
</dbReference>
<name>A0A1G9K321_9FLAO</name>
<reference evidence="1 2" key="1">
    <citation type="submission" date="2016-10" db="EMBL/GenBank/DDBJ databases">
        <authorList>
            <person name="de Groot N.N."/>
        </authorList>
    </citation>
    <scope>NUCLEOTIDE SEQUENCE [LARGE SCALE GENOMIC DNA]</scope>
    <source>
        <strain evidence="1 2">DSM 19886</strain>
    </source>
</reference>
<dbReference type="AlphaFoldDB" id="A0A1G9K321"/>
<dbReference type="STRING" id="192904.SAMN04488514_101816"/>
<dbReference type="OrthoDB" id="1111178at2"/>
<dbReference type="Proteomes" id="UP000199440">
    <property type="component" value="Unassembled WGS sequence"/>
</dbReference>
<gene>
    <name evidence="1" type="ORF">SAMN04488514_101816</name>
</gene>
<dbReference type="EMBL" id="FNGV01000001">
    <property type="protein sequence ID" value="SDL44052.1"/>
    <property type="molecule type" value="Genomic_DNA"/>
</dbReference>
<dbReference type="InterPro" id="IPR011050">
    <property type="entry name" value="Pectin_lyase_fold/virulence"/>
</dbReference>
<sequence length="507" mass="55729">MRFCSSVIVGIILIGFWSSCRKDFEYTVSTGNLEFSKDTVFLDTIFTNIGSSTYSLKVYNRSKNDILIPSISLGQGQASMYRLNVDGVAGKDFENIPILAKDSIFIFIETTFDITNTAKKEFLHTDAIQFNAKGKTQEVPLITLVKDAIFLYPTTSSDRIVENITFGSDSDFNEINFEGFLLSDEQLHFTNDKPYVVYGYATVPSQKELLIDSGTRIYFHQGSGILVQDNASIHINGELSLDRKTLENDIIFEGDRLEPELGNTPGQWGGIYLLKGSSDNTIDYLSIKNATIGLFAEGDGLLPTPTLTLKNTQIYNSSNTNLWAKTAAIVAENVVLGGSGGTSLYCNLGGSYTFTHCTIANYWKYGFRNGSAIEVDNFVGNASANLVNADFINCIIDGNNSNELLLNKDSNKAFNFSFTNCMITYNNDISASDPVYDFSNTTIYKDIFLNLDADFSDPANNNFIIGENSAANGAANANSALNVPLDIRGIDRTTTPDIGAYELFIEN</sequence>
<evidence type="ECO:0000313" key="2">
    <source>
        <dbReference type="Proteomes" id="UP000199440"/>
    </source>
</evidence>
<evidence type="ECO:0008006" key="3">
    <source>
        <dbReference type="Google" id="ProtNLM"/>
    </source>
</evidence>
<proteinExistence type="predicted"/>
<organism evidence="1 2">
    <name type="scientific">Kriegella aquimaris</name>
    <dbReference type="NCBI Taxonomy" id="192904"/>
    <lineage>
        <taxon>Bacteria</taxon>
        <taxon>Pseudomonadati</taxon>
        <taxon>Bacteroidota</taxon>
        <taxon>Flavobacteriia</taxon>
        <taxon>Flavobacteriales</taxon>
        <taxon>Flavobacteriaceae</taxon>
        <taxon>Kriegella</taxon>
    </lineage>
</organism>